<comment type="caution">
    <text evidence="2">The sequence shown here is derived from an EMBL/GenBank/DDBJ whole genome shotgun (WGS) entry which is preliminary data.</text>
</comment>
<gene>
    <name evidence="2" type="ORF">Dda_0162</name>
</gene>
<organism evidence="2 3">
    <name type="scientific">Drechslerella dactyloides</name>
    <name type="common">Nematode-trapping fungus</name>
    <name type="synonym">Arthrobotrys dactyloides</name>
    <dbReference type="NCBI Taxonomy" id="74499"/>
    <lineage>
        <taxon>Eukaryota</taxon>
        <taxon>Fungi</taxon>
        <taxon>Dikarya</taxon>
        <taxon>Ascomycota</taxon>
        <taxon>Pezizomycotina</taxon>
        <taxon>Orbiliomycetes</taxon>
        <taxon>Orbiliales</taxon>
        <taxon>Orbiliaceae</taxon>
        <taxon>Drechslerella</taxon>
    </lineage>
</organism>
<protein>
    <submittedName>
        <fullName evidence="2">Uncharacterized protein</fullName>
    </submittedName>
</protein>
<name>A0AAD6NNZ6_DREDA</name>
<dbReference type="AlphaFoldDB" id="A0AAD6NNZ6"/>
<keyword evidence="1" id="KW-1133">Transmembrane helix</keyword>
<reference evidence="2" key="1">
    <citation type="submission" date="2023-01" db="EMBL/GenBank/DDBJ databases">
        <title>The chitinases involved in constricting ring structure development in the nematode-trapping fungus Drechslerella dactyloides.</title>
        <authorList>
            <person name="Wang R."/>
            <person name="Zhang L."/>
            <person name="Tang P."/>
            <person name="Li S."/>
            <person name="Liang L."/>
        </authorList>
    </citation>
    <scope>NUCLEOTIDE SEQUENCE</scope>
    <source>
        <strain evidence="2">YMF1.00031</strain>
    </source>
</reference>
<evidence type="ECO:0000313" key="2">
    <source>
        <dbReference type="EMBL" id="KAJ6264023.1"/>
    </source>
</evidence>
<dbReference type="Proteomes" id="UP001221413">
    <property type="component" value="Unassembled WGS sequence"/>
</dbReference>
<accession>A0AAD6NNZ6</accession>
<dbReference type="EMBL" id="JAQGDS010000001">
    <property type="protein sequence ID" value="KAJ6264023.1"/>
    <property type="molecule type" value="Genomic_DNA"/>
</dbReference>
<feature type="transmembrane region" description="Helical" evidence="1">
    <location>
        <begin position="162"/>
        <end position="187"/>
    </location>
</feature>
<evidence type="ECO:0000256" key="1">
    <source>
        <dbReference type="SAM" id="Phobius"/>
    </source>
</evidence>
<sequence>MSHIINLDTAFEPITPTKRGLPVSELPRVLELTPENHEVHQVEDEVALSFGKYALQQFLSSQNEDEAGLIRKCYNPKIHREVHSADAADVADAFLATRDEYTDHEWGYRLLLVLREASTPLLKLTVLFALSSLASSESTISTTTTTTPAPSNEKSSGIPKKGIILVLVVGGTLIGVALVVLICGLLVRRKDKIRKAMAAQAKESKTTLDSDP</sequence>
<evidence type="ECO:0000313" key="3">
    <source>
        <dbReference type="Proteomes" id="UP001221413"/>
    </source>
</evidence>
<proteinExistence type="predicted"/>
<keyword evidence="1" id="KW-0812">Transmembrane</keyword>
<keyword evidence="1" id="KW-0472">Membrane</keyword>
<dbReference type="CDD" id="cd12087">
    <property type="entry name" value="TM_EGFR-like"/>
    <property type="match status" value="1"/>
</dbReference>
<keyword evidence="3" id="KW-1185">Reference proteome</keyword>